<keyword evidence="6" id="KW-1185">Reference proteome</keyword>
<dbReference type="InterPro" id="IPR045038">
    <property type="entry name" value="AIG2-like"/>
</dbReference>
<dbReference type="RefSeq" id="XP_035344774.1">
    <property type="nucleotide sequence ID" value="XM_035488881.1"/>
</dbReference>
<evidence type="ECO:0000256" key="1">
    <source>
        <dbReference type="ARBA" id="ARBA00008861"/>
    </source>
</evidence>
<keyword evidence="2" id="KW-0808">Transferase</keyword>
<evidence type="ECO:0000313" key="5">
    <source>
        <dbReference type="EMBL" id="QKX58596.1"/>
    </source>
</evidence>
<dbReference type="Proteomes" id="UP000509510">
    <property type="component" value="Chromosome III"/>
</dbReference>
<dbReference type="CDD" id="cd06661">
    <property type="entry name" value="GGCT_like"/>
    <property type="match status" value="1"/>
</dbReference>
<dbReference type="AlphaFoldDB" id="A0A7H8QXT5"/>
<reference evidence="6" key="1">
    <citation type="submission" date="2020-06" db="EMBL/GenBank/DDBJ databases">
        <title>A chromosome-scale genome assembly of Talaromyces rugulosus W13939.</title>
        <authorList>
            <person name="Wang B."/>
            <person name="Guo L."/>
            <person name="Ye K."/>
            <person name="Wang L."/>
        </authorList>
    </citation>
    <scope>NUCLEOTIDE SEQUENCE [LARGE SCALE GENOMIC DNA]</scope>
    <source>
        <strain evidence="6">W13939</strain>
    </source>
</reference>
<feature type="domain" description="Gamma-glutamylcyclotransferase AIG2-like" evidence="4">
    <location>
        <begin position="44"/>
        <end position="141"/>
    </location>
</feature>
<comment type="similarity">
    <text evidence="1">Belongs to the gamma-glutamylcyclotransferase family.</text>
</comment>
<gene>
    <name evidence="5" type="ORF">TRUGW13939_05721</name>
</gene>
<protein>
    <recommendedName>
        <fullName evidence="3">Putative gamma-glutamylcyclotransferase</fullName>
    </recommendedName>
</protein>
<name>A0A7H8QXT5_TALRU</name>
<dbReference type="Pfam" id="PF06094">
    <property type="entry name" value="GGACT"/>
    <property type="match status" value="1"/>
</dbReference>
<dbReference type="InterPro" id="IPR009288">
    <property type="entry name" value="AIG2-like_dom"/>
</dbReference>
<dbReference type="KEGG" id="trg:TRUGW13939_05721"/>
<dbReference type="SUPFAM" id="SSF110857">
    <property type="entry name" value="Gamma-glutamyl cyclotransferase-like"/>
    <property type="match status" value="1"/>
</dbReference>
<evidence type="ECO:0000259" key="4">
    <source>
        <dbReference type="Pfam" id="PF06094"/>
    </source>
</evidence>
<dbReference type="PANTHER" id="PTHR31544">
    <property type="entry name" value="AIG2-LIKE PROTEIN D"/>
    <property type="match status" value="1"/>
</dbReference>
<proteinExistence type="inferred from homology"/>
<sequence length="177" mass="19654">MDVEKIGPRSSPPEKTGSLVSRMIQKLQSAPPANDFFEAPTGSYFFYGTLSDPSMLRDILELQSEPELRPASVTGYACKLWGQYPALVDAQDLTVEGAVYHVQTVDHGKRLAAYETSSYHAQPCRIRYSDGKEPSQDFGYTFMFVGDPDDLSEGEFGLKVWLKRMGRGGTADNLDNK</sequence>
<dbReference type="Gene3D" id="3.10.490.10">
    <property type="entry name" value="Gamma-glutamyl cyclotransferase-like"/>
    <property type="match status" value="1"/>
</dbReference>
<dbReference type="OrthoDB" id="3262926at2759"/>
<dbReference type="PANTHER" id="PTHR31544:SF4">
    <property type="entry name" value="GAMMA-GLUTAMYLCYCLOTRANSFERASE-RELATED"/>
    <property type="match status" value="1"/>
</dbReference>
<dbReference type="EMBL" id="CP055900">
    <property type="protein sequence ID" value="QKX58596.1"/>
    <property type="molecule type" value="Genomic_DNA"/>
</dbReference>
<evidence type="ECO:0000256" key="3">
    <source>
        <dbReference type="ARBA" id="ARBA00030602"/>
    </source>
</evidence>
<organism evidence="5 6">
    <name type="scientific">Talaromyces rugulosus</name>
    <name type="common">Penicillium rugulosum</name>
    <dbReference type="NCBI Taxonomy" id="121627"/>
    <lineage>
        <taxon>Eukaryota</taxon>
        <taxon>Fungi</taxon>
        <taxon>Dikarya</taxon>
        <taxon>Ascomycota</taxon>
        <taxon>Pezizomycotina</taxon>
        <taxon>Eurotiomycetes</taxon>
        <taxon>Eurotiomycetidae</taxon>
        <taxon>Eurotiales</taxon>
        <taxon>Trichocomaceae</taxon>
        <taxon>Talaromyces</taxon>
        <taxon>Talaromyces sect. Islandici</taxon>
    </lineage>
</organism>
<evidence type="ECO:0000256" key="2">
    <source>
        <dbReference type="ARBA" id="ARBA00022679"/>
    </source>
</evidence>
<dbReference type="InterPro" id="IPR036568">
    <property type="entry name" value="GGCT-like_sf"/>
</dbReference>
<evidence type="ECO:0000313" key="6">
    <source>
        <dbReference type="Proteomes" id="UP000509510"/>
    </source>
</evidence>
<dbReference type="GO" id="GO:0016740">
    <property type="term" value="F:transferase activity"/>
    <property type="evidence" value="ECO:0007669"/>
    <property type="project" value="UniProtKB-KW"/>
</dbReference>
<accession>A0A7H8QXT5</accession>
<dbReference type="InterPro" id="IPR013024">
    <property type="entry name" value="GGCT-like"/>
</dbReference>
<dbReference type="GeneID" id="55993218"/>